<dbReference type="Pfam" id="PF00685">
    <property type="entry name" value="Sulfotransfer_1"/>
    <property type="match status" value="1"/>
</dbReference>
<dbReference type="PANTHER" id="PTHR10605:SF56">
    <property type="entry name" value="BIFUNCTIONAL HEPARAN SULFATE N-DEACETYLASE_N-SULFOTRANSFERASE"/>
    <property type="match status" value="1"/>
</dbReference>
<reference evidence="5" key="1">
    <citation type="journal article" date="2019" name="Int. J. Syst. Evol. Microbiol.">
        <title>The Global Catalogue of Microorganisms (GCM) 10K type strain sequencing project: providing services to taxonomists for standard genome sequencing and annotation.</title>
        <authorList>
            <consortium name="The Broad Institute Genomics Platform"/>
            <consortium name="The Broad Institute Genome Sequencing Center for Infectious Disease"/>
            <person name="Wu L."/>
            <person name="Ma J."/>
        </authorList>
    </citation>
    <scope>NUCLEOTIDE SEQUENCE [LARGE SCALE GENOMIC DNA]</scope>
    <source>
        <strain evidence="5">KCTC 22245</strain>
    </source>
</reference>
<keyword evidence="1 4" id="KW-0808">Transferase</keyword>
<evidence type="ECO:0000256" key="2">
    <source>
        <dbReference type="ARBA" id="ARBA00023180"/>
    </source>
</evidence>
<dbReference type="PANTHER" id="PTHR10605">
    <property type="entry name" value="HEPARAN SULFATE SULFOTRANSFERASE"/>
    <property type="match status" value="1"/>
</dbReference>
<name>A0ABV7MD86_9PROT</name>
<dbReference type="InterPro" id="IPR037359">
    <property type="entry name" value="NST/OST"/>
</dbReference>
<evidence type="ECO:0000313" key="5">
    <source>
        <dbReference type="Proteomes" id="UP001595607"/>
    </source>
</evidence>
<organism evidence="4 5">
    <name type="scientific">Parvularcula lutaonensis</name>
    <dbReference type="NCBI Taxonomy" id="491923"/>
    <lineage>
        <taxon>Bacteria</taxon>
        <taxon>Pseudomonadati</taxon>
        <taxon>Pseudomonadota</taxon>
        <taxon>Alphaproteobacteria</taxon>
        <taxon>Parvularculales</taxon>
        <taxon>Parvularculaceae</taxon>
        <taxon>Parvularcula</taxon>
    </lineage>
</organism>
<proteinExistence type="predicted"/>
<keyword evidence="2" id="KW-0325">Glycoprotein</keyword>
<accession>A0ABV7MD86</accession>
<dbReference type="Gene3D" id="3.40.50.300">
    <property type="entry name" value="P-loop containing nucleotide triphosphate hydrolases"/>
    <property type="match status" value="1"/>
</dbReference>
<protein>
    <submittedName>
        <fullName evidence="4">Sulfotransferase family protein</fullName>
        <ecNumber evidence="4">2.8.2.-</ecNumber>
    </submittedName>
</protein>
<feature type="domain" description="Sulfotransferase" evidence="3">
    <location>
        <begin position="6"/>
        <end position="191"/>
    </location>
</feature>
<dbReference type="Proteomes" id="UP001595607">
    <property type="component" value="Unassembled WGS sequence"/>
</dbReference>
<dbReference type="InterPro" id="IPR027417">
    <property type="entry name" value="P-loop_NTPase"/>
</dbReference>
<sequence length="286" mass="33133">MTLPGAIVIGSPRAGTTSFCQSLEKHPGIFMYREKEARFFDRYYDWGIDWYTSLFDGAEDGQLAMEGTPGYTQGKRAREYAERMARHLPDVKLVFIARNPIDRLTSHYVQSVGNLRLPVPMDEMIRERDFLVETSLYHTRLQDFLAFFPREQLHVMLLEDLLADRDQVVADCLEFLGVDPSVRLDLIKTNTRETRLQDRPSTHGFLDALRTNKLWHKVRPLIPRRMKQNLKEVVRKKVNVPDAWSDPALIPAEEIARMRADADLFLDMIGKPRDFWDITPRAAAAE</sequence>
<dbReference type="GO" id="GO:0016740">
    <property type="term" value="F:transferase activity"/>
    <property type="evidence" value="ECO:0007669"/>
    <property type="project" value="UniProtKB-KW"/>
</dbReference>
<comment type="caution">
    <text evidence="4">The sequence shown here is derived from an EMBL/GenBank/DDBJ whole genome shotgun (WGS) entry which is preliminary data.</text>
</comment>
<dbReference type="EMBL" id="JBHRVA010000003">
    <property type="protein sequence ID" value="MFC3303335.1"/>
    <property type="molecule type" value="Genomic_DNA"/>
</dbReference>
<keyword evidence="5" id="KW-1185">Reference proteome</keyword>
<evidence type="ECO:0000259" key="3">
    <source>
        <dbReference type="Pfam" id="PF00685"/>
    </source>
</evidence>
<dbReference type="RefSeq" id="WP_189575802.1">
    <property type="nucleotide sequence ID" value="NZ_BMXU01000002.1"/>
</dbReference>
<dbReference type="SUPFAM" id="SSF52540">
    <property type="entry name" value="P-loop containing nucleoside triphosphate hydrolases"/>
    <property type="match status" value="1"/>
</dbReference>
<dbReference type="InterPro" id="IPR000863">
    <property type="entry name" value="Sulfotransferase_dom"/>
</dbReference>
<gene>
    <name evidence="4" type="ORF">ACFONP_11400</name>
</gene>
<evidence type="ECO:0000313" key="4">
    <source>
        <dbReference type="EMBL" id="MFC3303335.1"/>
    </source>
</evidence>
<dbReference type="EC" id="2.8.2.-" evidence="4"/>
<evidence type="ECO:0000256" key="1">
    <source>
        <dbReference type="ARBA" id="ARBA00022679"/>
    </source>
</evidence>